<dbReference type="GO" id="GO:0016491">
    <property type="term" value="F:oxidoreductase activity"/>
    <property type="evidence" value="ECO:0007669"/>
    <property type="project" value="UniProtKB-KW"/>
</dbReference>
<evidence type="ECO:0000313" key="4">
    <source>
        <dbReference type="Proteomes" id="UP000284006"/>
    </source>
</evidence>
<proteinExistence type="inferred from homology"/>
<reference evidence="3 4" key="1">
    <citation type="submission" date="2018-09" db="EMBL/GenBank/DDBJ databases">
        <authorList>
            <person name="Zhu H."/>
        </authorList>
    </citation>
    <scope>NUCLEOTIDE SEQUENCE [LARGE SCALE GENOMIC DNA]</scope>
    <source>
        <strain evidence="3 4">K1S02-61</strain>
    </source>
</reference>
<dbReference type="InterPro" id="IPR036291">
    <property type="entry name" value="NAD(P)-bd_dom_sf"/>
</dbReference>
<dbReference type="PANTHER" id="PTHR43669">
    <property type="entry name" value="5-KETO-D-GLUCONATE 5-REDUCTASE"/>
    <property type="match status" value="1"/>
</dbReference>
<comment type="caution">
    <text evidence="3">The sequence shown here is derived from an EMBL/GenBank/DDBJ whole genome shotgun (WGS) entry which is preliminary data.</text>
</comment>
<organism evidence="3 4">
    <name type="scientific">Massilia cavernae</name>
    <dbReference type="NCBI Taxonomy" id="2320864"/>
    <lineage>
        <taxon>Bacteria</taxon>
        <taxon>Pseudomonadati</taxon>
        <taxon>Pseudomonadota</taxon>
        <taxon>Betaproteobacteria</taxon>
        <taxon>Burkholderiales</taxon>
        <taxon>Oxalobacteraceae</taxon>
        <taxon>Telluria group</taxon>
        <taxon>Massilia</taxon>
    </lineage>
</organism>
<dbReference type="OrthoDB" id="9803333at2"/>
<dbReference type="Proteomes" id="UP000284006">
    <property type="component" value="Unassembled WGS sequence"/>
</dbReference>
<keyword evidence="4" id="KW-1185">Reference proteome</keyword>
<dbReference type="AlphaFoldDB" id="A0A418Y0L7"/>
<evidence type="ECO:0000313" key="3">
    <source>
        <dbReference type="EMBL" id="RJG18838.1"/>
    </source>
</evidence>
<dbReference type="EMBL" id="QYUP01000092">
    <property type="protein sequence ID" value="RJG18838.1"/>
    <property type="molecule type" value="Genomic_DNA"/>
</dbReference>
<dbReference type="InterPro" id="IPR002347">
    <property type="entry name" value="SDR_fam"/>
</dbReference>
<dbReference type="PRINTS" id="PR00080">
    <property type="entry name" value="SDRFAMILY"/>
</dbReference>
<dbReference type="InterPro" id="IPR020904">
    <property type="entry name" value="Sc_DH/Rdtase_CS"/>
</dbReference>
<comment type="similarity">
    <text evidence="1">Belongs to the short-chain dehydrogenases/reductases (SDR) family.</text>
</comment>
<gene>
    <name evidence="3" type="ORF">D3872_09630</name>
</gene>
<dbReference type="PRINTS" id="PR00081">
    <property type="entry name" value="GDHRDH"/>
</dbReference>
<sequence length="267" mass="27954">MNSSDTLALREIKVPSLALHGRRALVTGASSGLGLHFAHVLAHAGAEVLLVARRLDKLESHVAALREAGCAAHAVFMDVTDSASVKAAFDHIEAHHGCPDIIVNNAGVAVSKPALEQDEADWDLVIDTNLKGAWLTATEAVRRLVAAGLPGNVVNVASILGERVGGAVAPYCASKAGLVHLTRAMALEWARHGVRVNALAPGYLQTDLNSDFLASDAGQRLMARVPQRSFGRPEDLDAALLLLVGQAGRYITGAMLPVDGGHLVSTL</sequence>
<dbReference type="SUPFAM" id="SSF51735">
    <property type="entry name" value="NAD(P)-binding Rossmann-fold domains"/>
    <property type="match status" value="1"/>
</dbReference>
<accession>A0A418Y0L7</accession>
<dbReference type="PANTHER" id="PTHR43669:SF3">
    <property type="entry name" value="ALCOHOL DEHYDROGENASE, PUTATIVE (AFU_ORTHOLOGUE AFUA_3G03445)-RELATED"/>
    <property type="match status" value="1"/>
</dbReference>
<keyword evidence="2" id="KW-0560">Oxidoreductase</keyword>
<evidence type="ECO:0000256" key="1">
    <source>
        <dbReference type="ARBA" id="ARBA00006484"/>
    </source>
</evidence>
<dbReference type="RefSeq" id="WP_119810567.1">
    <property type="nucleotide sequence ID" value="NZ_QYUP01000092.1"/>
</dbReference>
<dbReference type="CDD" id="cd05233">
    <property type="entry name" value="SDR_c"/>
    <property type="match status" value="1"/>
</dbReference>
<protein>
    <submittedName>
        <fullName evidence="3">SDR family oxidoreductase</fullName>
    </submittedName>
</protein>
<dbReference type="Pfam" id="PF13561">
    <property type="entry name" value="adh_short_C2"/>
    <property type="match status" value="1"/>
</dbReference>
<evidence type="ECO:0000256" key="2">
    <source>
        <dbReference type="ARBA" id="ARBA00023002"/>
    </source>
</evidence>
<dbReference type="FunFam" id="3.40.50.720:FF:000084">
    <property type="entry name" value="Short-chain dehydrogenase reductase"/>
    <property type="match status" value="1"/>
</dbReference>
<name>A0A418Y0L7_9BURK</name>
<dbReference type="Gene3D" id="3.40.50.720">
    <property type="entry name" value="NAD(P)-binding Rossmann-like Domain"/>
    <property type="match status" value="1"/>
</dbReference>
<dbReference type="PROSITE" id="PS00061">
    <property type="entry name" value="ADH_SHORT"/>
    <property type="match status" value="1"/>
</dbReference>